<dbReference type="GO" id="GO:0004497">
    <property type="term" value="F:monooxygenase activity"/>
    <property type="evidence" value="ECO:0007669"/>
    <property type="project" value="UniProtKB-KW"/>
</dbReference>
<feature type="domain" description="ABM" evidence="1">
    <location>
        <begin position="2"/>
        <end position="91"/>
    </location>
</feature>
<dbReference type="EMBL" id="JAUJEB010000001">
    <property type="protein sequence ID" value="MDN5211329.1"/>
    <property type="molecule type" value="Genomic_DNA"/>
</dbReference>
<name>A0ABT8L0S3_9BACT</name>
<evidence type="ECO:0000313" key="2">
    <source>
        <dbReference type="EMBL" id="MDN5211329.1"/>
    </source>
</evidence>
<proteinExistence type="predicted"/>
<dbReference type="InterPro" id="IPR011008">
    <property type="entry name" value="Dimeric_a/b-barrel"/>
</dbReference>
<sequence>MLVRIVRMTFKRNHMDDFLKLFQRISPNIRNFKGCNHLELLRDYNQENIFVTYSYWQDEEALNNYRSSLLFKESWAATKVLFDEKPQVFSFKRFLVV</sequence>
<dbReference type="Pfam" id="PF03992">
    <property type="entry name" value="ABM"/>
    <property type="match status" value="1"/>
</dbReference>
<keyword evidence="3" id="KW-1185">Reference proteome</keyword>
<evidence type="ECO:0000313" key="3">
    <source>
        <dbReference type="Proteomes" id="UP001172083"/>
    </source>
</evidence>
<reference evidence="2" key="1">
    <citation type="submission" date="2023-06" db="EMBL/GenBank/DDBJ databases">
        <title>Genomic of Agaribacillus aureum.</title>
        <authorList>
            <person name="Wang G."/>
        </authorList>
    </citation>
    <scope>NUCLEOTIDE SEQUENCE</scope>
    <source>
        <strain evidence="2">BMA12</strain>
    </source>
</reference>
<dbReference type="Gene3D" id="3.30.70.100">
    <property type="match status" value="1"/>
</dbReference>
<comment type="caution">
    <text evidence="2">The sequence shown here is derived from an EMBL/GenBank/DDBJ whole genome shotgun (WGS) entry which is preliminary data.</text>
</comment>
<keyword evidence="2" id="KW-0560">Oxidoreductase</keyword>
<keyword evidence="2" id="KW-0503">Monooxygenase</keyword>
<organism evidence="2 3">
    <name type="scientific">Agaribacillus aureus</name>
    <dbReference type="NCBI Taxonomy" id="3051825"/>
    <lineage>
        <taxon>Bacteria</taxon>
        <taxon>Pseudomonadati</taxon>
        <taxon>Bacteroidota</taxon>
        <taxon>Cytophagia</taxon>
        <taxon>Cytophagales</taxon>
        <taxon>Splendidivirgaceae</taxon>
        <taxon>Agaribacillus</taxon>
    </lineage>
</organism>
<dbReference type="PROSITE" id="PS51725">
    <property type="entry name" value="ABM"/>
    <property type="match status" value="1"/>
</dbReference>
<gene>
    <name evidence="2" type="ORF">QQ020_04680</name>
</gene>
<accession>A0ABT8L0S3</accession>
<dbReference type="RefSeq" id="WP_346756664.1">
    <property type="nucleotide sequence ID" value="NZ_JAUJEB010000001.1"/>
</dbReference>
<protein>
    <submittedName>
        <fullName evidence="2">Antibiotic biosynthesis monooxygenase</fullName>
    </submittedName>
</protein>
<dbReference type="Proteomes" id="UP001172083">
    <property type="component" value="Unassembled WGS sequence"/>
</dbReference>
<dbReference type="InterPro" id="IPR007138">
    <property type="entry name" value="ABM_dom"/>
</dbReference>
<dbReference type="SUPFAM" id="SSF54909">
    <property type="entry name" value="Dimeric alpha+beta barrel"/>
    <property type="match status" value="1"/>
</dbReference>
<evidence type="ECO:0000259" key="1">
    <source>
        <dbReference type="PROSITE" id="PS51725"/>
    </source>
</evidence>